<dbReference type="InterPro" id="IPR029033">
    <property type="entry name" value="His_PPase_superfam"/>
</dbReference>
<dbReference type="GO" id="GO:0005739">
    <property type="term" value="C:mitochondrion"/>
    <property type="evidence" value="ECO:0007669"/>
    <property type="project" value="TreeGrafter"/>
</dbReference>
<evidence type="ECO:0000256" key="2">
    <source>
        <dbReference type="ARBA" id="ARBA00005375"/>
    </source>
</evidence>
<evidence type="ECO:0000256" key="1">
    <source>
        <dbReference type="ARBA" id="ARBA00000235"/>
    </source>
</evidence>
<dbReference type="PANTHER" id="PTHR11567">
    <property type="entry name" value="ACID PHOSPHATASE-RELATED"/>
    <property type="match status" value="1"/>
</dbReference>
<keyword evidence="7" id="KW-0812">Transmembrane</keyword>
<dbReference type="EC" id="3.1.3.2" evidence="3"/>
<comment type="similarity">
    <text evidence="2">Belongs to the histidine acid phosphatase family.</text>
</comment>
<keyword evidence="7" id="KW-1133">Transmembrane helix</keyword>
<dbReference type="GO" id="GO:0052642">
    <property type="term" value="F:lysophosphatidic acid phosphatase activity"/>
    <property type="evidence" value="ECO:0007669"/>
    <property type="project" value="TreeGrafter"/>
</dbReference>
<dbReference type="PROSITE" id="PS00616">
    <property type="entry name" value="HIS_ACID_PHOSPHAT_1"/>
    <property type="match status" value="1"/>
</dbReference>
<dbReference type="FunFam" id="3.40.50.1240:FF:000030">
    <property type="entry name" value="Lysophosphatidic acid phosphatase type 6"/>
    <property type="match status" value="1"/>
</dbReference>
<dbReference type="GO" id="GO:0003993">
    <property type="term" value="F:acid phosphatase activity"/>
    <property type="evidence" value="ECO:0007669"/>
    <property type="project" value="UniProtKB-EC"/>
</dbReference>
<dbReference type="SUPFAM" id="SSF53254">
    <property type="entry name" value="Phosphoglycerate mutase-like"/>
    <property type="match status" value="1"/>
</dbReference>
<evidence type="ECO:0000256" key="6">
    <source>
        <dbReference type="ARBA" id="ARBA00071693"/>
    </source>
</evidence>
<evidence type="ECO:0000313" key="8">
    <source>
        <dbReference type="Ensembl" id="ENSCHIP00010003914.1"/>
    </source>
</evidence>
<dbReference type="InterPro" id="IPR000560">
    <property type="entry name" value="His_Pase_clade-2"/>
</dbReference>
<dbReference type="Pfam" id="PF00328">
    <property type="entry name" value="His_Phos_2"/>
    <property type="match status" value="1"/>
</dbReference>
<dbReference type="GO" id="GO:2001311">
    <property type="term" value="P:lysobisphosphatidic acid metabolic process"/>
    <property type="evidence" value="ECO:0007669"/>
    <property type="project" value="TreeGrafter"/>
</dbReference>
<feature type="transmembrane region" description="Helical" evidence="7">
    <location>
        <begin position="369"/>
        <end position="389"/>
    </location>
</feature>
<dbReference type="InterPro" id="IPR050645">
    <property type="entry name" value="Histidine_acid_phosphatase"/>
</dbReference>
<dbReference type="CDD" id="cd07061">
    <property type="entry name" value="HP_HAP_like"/>
    <property type="match status" value="1"/>
</dbReference>
<evidence type="ECO:0000256" key="3">
    <source>
        <dbReference type="ARBA" id="ARBA00012646"/>
    </source>
</evidence>
<evidence type="ECO:0000256" key="5">
    <source>
        <dbReference type="ARBA" id="ARBA00053526"/>
    </source>
</evidence>
<evidence type="ECO:0000256" key="4">
    <source>
        <dbReference type="ARBA" id="ARBA00033695"/>
    </source>
</evidence>
<comment type="function">
    <text evidence="5">Hydrolyzes lysophosphatidic acid (LPA) containing a medium length fatty acid chain to the corresponding monoacylglycerol. Has highest activity with lysophosphatidic acid containing myristate (C14:0), monounsaturated oleate (C18:1) or palmitate (C16:0), and lower activity with C18:0 and C6:0 lysophosphatidic acid.</text>
</comment>
<protein>
    <recommendedName>
        <fullName evidence="6">Lysophosphatidic acid phosphatase type 6</fullName>
        <ecNumber evidence="3">3.1.3.2</ecNumber>
    </recommendedName>
</protein>
<organism evidence="8">
    <name type="scientific">Capra hircus</name>
    <name type="common">Goat</name>
    <dbReference type="NCBI Taxonomy" id="9925"/>
    <lineage>
        <taxon>Eukaryota</taxon>
        <taxon>Metazoa</taxon>
        <taxon>Chordata</taxon>
        <taxon>Craniata</taxon>
        <taxon>Vertebrata</taxon>
        <taxon>Euteleostomi</taxon>
        <taxon>Mammalia</taxon>
        <taxon>Eutheria</taxon>
        <taxon>Laurasiatheria</taxon>
        <taxon>Artiodactyla</taxon>
        <taxon>Ruminantia</taxon>
        <taxon>Pecora</taxon>
        <taxon>Bovidae</taxon>
        <taxon>Caprinae</taxon>
        <taxon>Capra</taxon>
    </lineage>
</organism>
<dbReference type="AlphaFoldDB" id="A0A8C2QS49"/>
<keyword evidence="7" id="KW-0472">Membrane</keyword>
<comment type="catalytic activity">
    <reaction evidence="1">
        <text>1-(9Z-octadecenoyl)-sn-glycero-3-phosphate + H2O = 1-(9Z-octadecenoyl)-sn-glycerol + phosphate</text>
        <dbReference type="Rhea" id="RHEA:39835"/>
        <dbReference type="ChEBI" id="CHEBI:15377"/>
        <dbReference type="ChEBI" id="CHEBI:43474"/>
        <dbReference type="ChEBI" id="CHEBI:74544"/>
        <dbReference type="ChEBI" id="CHEBI:75757"/>
    </reaction>
    <physiologicalReaction direction="left-to-right" evidence="1">
        <dbReference type="Rhea" id="RHEA:39836"/>
    </physiologicalReaction>
</comment>
<dbReference type="InterPro" id="IPR033379">
    <property type="entry name" value="Acid_Pase_AS"/>
</dbReference>
<dbReference type="PANTHER" id="PTHR11567:SF202">
    <property type="entry name" value="LYSOPHOSPHATIDIC ACID PHOSPHATASE TYPE 6"/>
    <property type="match status" value="1"/>
</dbReference>
<dbReference type="Ensembl" id="ENSCHIT00010005412.1">
    <property type="protein sequence ID" value="ENSCHIP00010003914.1"/>
    <property type="gene ID" value="ENSCHIG00010002765.1"/>
</dbReference>
<reference evidence="8" key="1">
    <citation type="submission" date="2019-03" db="EMBL/GenBank/DDBJ databases">
        <title>Genome sequencing and reference-guided assembly of Black Bengal Goat (Capra hircus).</title>
        <authorList>
            <person name="Siddiki A.Z."/>
            <person name="Baten A."/>
            <person name="Billah M."/>
            <person name="Alam M.A.U."/>
            <person name="Shawrob K.S.M."/>
            <person name="Saha S."/>
            <person name="Chowdhury M."/>
            <person name="Rahman A.H."/>
            <person name="Stear M."/>
            <person name="Miah G."/>
            <person name="Das G.B."/>
            <person name="Hossain M.M."/>
            <person name="Kumkum M."/>
            <person name="Islam M.S."/>
            <person name="Mollah A.M."/>
            <person name="Ahsan A."/>
            <person name="Tusar F."/>
            <person name="Khan M.K.I."/>
        </authorList>
    </citation>
    <scope>NUCLEOTIDE SEQUENCE [LARGE SCALE GENOMIC DNA]</scope>
</reference>
<sequence length="415" mass="47009">MISRVFRLRMWAPVGVLTSLTYCLHQRRVALAEPGGADDQNPVDRSLLELKMVQVVFRHGARSPLKPLPQEDQVEWKPQLLEVPPQTQLDYTVTNLAGGPKPHSPFDSQYHETTLKGGMFAGQLTKVGMEQMFALGERLRKNYVEDIPFLSPNFNPLEVFIRSTNIYRNLESTRCLLAGLFQRQKEGPIVIHTDEASSEVLYPNYQYCWNLRKRTRGRRQAASLQPGISEDLKKVKEAMGIASSDEVDFLVLLDNMAAEQVHNLPSCPTLKRFAWMIEQRAVDTAMYILQWEDRSLCLLFFRSVSASILHLPQAPGRFQPHPQLAATPVTDHLPSSFPEVAPLFLPFHQHILACICPGCAARCCVLRRSLVAVGLALWLCTGFSLWRLLLLQSTGSRRTGFNNCRTRLSRCDRQA</sequence>
<evidence type="ECO:0000256" key="7">
    <source>
        <dbReference type="SAM" id="Phobius"/>
    </source>
</evidence>
<proteinExistence type="inferred from homology"/>
<name>A0A8C2QS49_CAPHI</name>
<reference evidence="8" key="2">
    <citation type="submission" date="2025-08" db="UniProtKB">
        <authorList>
            <consortium name="Ensembl"/>
        </authorList>
    </citation>
    <scope>IDENTIFICATION</scope>
</reference>
<accession>A0A8C2QS49</accession>
<comment type="catalytic activity">
    <reaction evidence="4">
        <text>a phosphate monoester + H2O = an alcohol + phosphate</text>
        <dbReference type="Rhea" id="RHEA:15017"/>
        <dbReference type="ChEBI" id="CHEBI:15377"/>
        <dbReference type="ChEBI" id="CHEBI:30879"/>
        <dbReference type="ChEBI" id="CHEBI:43474"/>
        <dbReference type="ChEBI" id="CHEBI:67140"/>
        <dbReference type="EC" id="3.1.3.2"/>
    </reaction>
    <physiologicalReaction direction="left-to-right" evidence="4">
        <dbReference type="Rhea" id="RHEA:15018"/>
    </physiologicalReaction>
</comment>
<dbReference type="Gene3D" id="3.40.50.1240">
    <property type="entry name" value="Phosphoglycerate mutase-like"/>
    <property type="match status" value="1"/>
</dbReference>